<protein>
    <submittedName>
        <fullName evidence="3">Uncharacterized protein</fullName>
    </submittedName>
</protein>
<keyword evidence="4" id="KW-1185">Reference proteome</keyword>
<feature type="region of interest" description="Disordered" evidence="2">
    <location>
        <begin position="1"/>
        <end position="50"/>
    </location>
</feature>
<dbReference type="Proteomes" id="UP001595978">
    <property type="component" value="Unassembled WGS sequence"/>
</dbReference>
<dbReference type="EMBL" id="JBHSNQ010000009">
    <property type="protein sequence ID" value="MFC5540361.1"/>
    <property type="molecule type" value="Genomic_DNA"/>
</dbReference>
<evidence type="ECO:0000313" key="3">
    <source>
        <dbReference type="EMBL" id="MFC5540361.1"/>
    </source>
</evidence>
<proteinExistence type="predicted"/>
<dbReference type="RefSeq" id="WP_342469458.1">
    <property type="nucleotide sequence ID" value="NZ_JBHSNQ010000009.1"/>
</dbReference>
<feature type="coiled-coil region" evidence="1">
    <location>
        <begin position="159"/>
        <end position="225"/>
    </location>
</feature>
<gene>
    <name evidence="3" type="ORF">ACFPOH_00940</name>
</gene>
<organism evidence="3 4">
    <name type="scientific">Ureibacillus suwonensis</name>
    <dbReference type="NCBI Taxonomy" id="313007"/>
    <lineage>
        <taxon>Bacteria</taxon>
        <taxon>Bacillati</taxon>
        <taxon>Bacillota</taxon>
        <taxon>Bacilli</taxon>
        <taxon>Bacillales</taxon>
        <taxon>Caryophanaceae</taxon>
        <taxon>Ureibacillus</taxon>
    </lineage>
</organism>
<name>A0ABW0R788_9BACL</name>
<sequence length="243" mass="29216">MANEMEKKRLGWFKNPLSNQSEMEQREESPEMVVEDLPAENEKVEEQETVQPIKAEEESFIFSRDQQDKVAMDVIVSIENIIKDRQLLSYKYNALVEQLENANQIINRLKRDQLKKDQIIQEKTKEIRDLEISLTNKQMSYDQLLEDYKEYQLKHNLEYDKLTNQLETEKAKYNKLFEESARIQSQQVQKINELEERIRTLEIENQRYLEQYEKIVEEKAQLMKTISDFTERMSFSFSPKQND</sequence>
<comment type="caution">
    <text evidence="3">The sequence shown here is derived from an EMBL/GenBank/DDBJ whole genome shotgun (WGS) entry which is preliminary data.</text>
</comment>
<evidence type="ECO:0000256" key="2">
    <source>
        <dbReference type="SAM" id="MobiDB-lite"/>
    </source>
</evidence>
<reference evidence="4" key="1">
    <citation type="journal article" date="2019" name="Int. J. Syst. Evol. Microbiol.">
        <title>The Global Catalogue of Microorganisms (GCM) 10K type strain sequencing project: providing services to taxonomists for standard genome sequencing and annotation.</title>
        <authorList>
            <consortium name="The Broad Institute Genomics Platform"/>
            <consortium name="The Broad Institute Genome Sequencing Center for Infectious Disease"/>
            <person name="Wu L."/>
            <person name="Ma J."/>
        </authorList>
    </citation>
    <scope>NUCLEOTIDE SEQUENCE [LARGE SCALE GENOMIC DNA]</scope>
    <source>
        <strain evidence="4">CCUG 56331</strain>
    </source>
</reference>
<evidence type="ECO:0000256" key="1">
    <source>
        <dbReference type="SAM" id="Coils"/>
    </source>
</evidence>
<keyword evidence="1" id="KW-0175">Coiled coil</keyword>
<accession>A0ABW0R788</accession>
<evidence type="ECO:0000313" key="4">
    <source>
        <dbReference type="Proteomes" id="UP001595978"/>
    </source>
</evidence>